<dbReference type="InterPro" id="IPR011330">
    <property type="entry name" value="Glyco_hydro/deAcase_b/a-brl"/>
</dbReference>
<protein>
    <submittedName>
        <fullName evidence="5">Polysaccharide deacetylase</fullName>
    </submittedName>
</protein>
<dbReference type="GO" id="GO:0016810">
    <property type="term" value="F:hydrolase activity, acting on carbon-nitrogen (but not peptide) bonds"/>
    <property type="evidence" value="ECO:0007669"/>
    <property type="project" value="InterPro"/>
</dbReference>
<dbReference type="GO" id="GO:0005975">
    <property type="term" value="P:carbohydrate metabolic process"/>
    <property type="evidence" value="ECO:0007669"/>
    <property type="project" value="InterPro"/>
</dbReference>
<keyword evidence="1" id="KW-0479">Metal-binding</keyword>
<dbReference type="Proteomes" id="UP000002219">
    <property type="component" value="Chromosome 1"/>
</dbReference>
<dbReference type="PROSITE" id="PS51677">
    <property type="entry name" value="NODB"/>
    <property type="match status" value="1"/>
</dbReference>
<name>D7AZF3_NOCDD</name>
<dbReference type="GO" id="GO:0016020">
    <property type="term" value="C:membrane"/>
    <property type="evidence" value="ECO:0007669"/>
    <property type="project" value="TreeGrafter"/>
</dbReference>
<dbReference type="InterPro" id="IPR002509">
    <property type="entry name" value="NODB_dom"/>
</dbReference>
<evidence type="ECO:0000313" key="5">
    <source>
        <dbReference type="EMBL" id="ADH66245.1"/>
    </source>
</evidence>
<dbReference type="STRING" id="446468.Ndas_0801"/>
<reference evidence="5 6" key="1">
    <citation type="journal article" date="2010" name="Stand. Genomic Sci.">
        <title>Complete genome sequence of Nocardiopsis dassonvillei type strain (IMRU 509).</title>
        <authorList>
            <person name="Sun H."/>
            <person name="Lapidus A."/>
            <person name="Nolan M."/>
            <person name="Lucas S."/>
            <person name="Del Rio T.G."/>
            <person name="Tice H."/>
            <person name="Cheng J.F."/>
            <person name="Tapia R."/>
            <person name="Han C."/>
            <person name="Goodwin L."/>
            <person name="Pitluck S."/>
            <person name="Pagani I."/>
            <person name="Ivanova N."/>
            <person name="Mavromatis K."/>
            <person name="Mikhailova N."/>
            <person name="Pati A."/>
            <person name="Chen A."/>
            <person name="Palaniappan K."/>
            <person name="Land M."/>
            <person name="Hauser L."/>
            <person name="Chang Y.J."/>
            <person name="Jeffries C.D."/>
            <person name="Djao O.D."/>
            <person name="Rohde M."/>
            <person name="Sikorski J."/>
            <person name="Goker M."/>
            <person name="Woyke T."/>
            <person name="Bristow J."/>
            <person name="Eisen J.A."/>
            <person name="Markowitz V."/>
            <person name="Hugenholtz P."/>
            <person name="Kyrpides N.C."/>
            <person name="Klenk H.P."/>
        </authorList>
    </citation>
    <scope>NUCLEOTIDE SEQUENCE [LARGE SCALE GENOMIC DNA]</scope>
    <source>
        <strain evidence="6">ATCC 23218 / DSM 43111 / CIP 107115 / JCM 7437 / KCTC 9190 / NBRC 14626 / NCTC 10488 / NRRL B-5397 / IMRU 509</strain>
    </source>
</reference>
<evidence type="ECO:0000256" key="3">
    <source>
        <dbReference type="SAM" id="MobiDB-lite"/>
    </source>
</evidence>
<dbReference type="PANTHER" id="PTHR10587:SF133">
    <property type="entry name" value="CHITIN DEACETYLASE 1-RELATED"/>
    <property type="match status" value="1"/>
</dbReference>
<dbReference type="EMBL" id="CP002040">
    <property type="protein sequence ID" value="ADH66245.1"/>
    <property type="molecule type" value="Genomic_DNA"/>
</dbReference>
<organism evidence="5 6">
    <name type="scientific">Nocardiopsis dassonvillei (strain ATCC 23218 / DSM 43111 / CIP 107115 / JCM 7437 / KCTC 9190 / NBRC 14626 / NCTC 10488 / NRRL B-5397 / IMRU 509)</name>
    <name type="common">Actinomadura dassonvillei</name>
    <dbReference type="NCBI Taxonomy" id="446468"/>
    <lineage>
        <taxon>Bacteria</taxon>
        <taxon>Bacillati</taxon>
        <taxon>Actinomycetota</taxon>
        <taxon>Actinomycetes</taxon>
        <taxon>Streptosporangiales</taxon>
        <taxon>Nocardiopsidaceae</taxon>
        <taxon>Nocardiopsis</taxon>
    </lineage>
</organism>
<evidence type="ECO:0000256" key="2">
    <source>
        <dbReference type="ARBA" id="ARBA00022801"/>
    </source>
</evidence>
<evidence type="ECO:0000259" key="4">
    <source>
        <dbReference type="PROSITE" id="PS51677"/>
    </source>
</evidence>
<feature type="region of interest" description="Disordered" evidence="3">
    <location>
        <begin position="281"/>
        <end position="308"/>
    </location>
</feature>
<evidence type="ECO:0000313" key="6">
    <source>
        <dbReference type="Proteomes" id="UP000002219"/>
    </source>
</evidence>
<dbReference type="Gene3D" id="3.20.20.370">
    <property type="entry name" value="Glycoside hydrolase/deacetylase"/>
    <property type="match status" value="1"/>
</dbReference>
<accession>D7AZF3</accession>
<dbReference type="AlphaFoldDB" id="D7AZF3"/>
<feature type="region of interest" description="Disordered" evidence="3">
    <location>
        <begin position="498"/>
        <end position="537"/>
    </location>
</feature>
<gene>
    <name evidence="5" type="ordered locus">Ndas_0801</name>
</gene>
<dbReference type="PANTHER" id="PTHR10587">
    <property type="entry name" value="GLYCOSYL TRANSFERASE-RELATED"/>
    <property type="match status" value="1"/>
</dbReference>
<keyword evidence="2" id="KW-0378">Hydrolase</keyword>
<dbReference type="KEGG" id="nda:Ndas_0801"/>
<evidence type="ECO:0000256" key="1">
    <source>
        <dbReference type="ARBA" id="ARBA00022723"/>
    </source>
</evidence>
<dbReference type="eggNOG" id="COG0726">
    <property type="taxonomic scope" value="Bacteria"/>
</dbReference>
<dbReference type="Pfam" id="PF01522">
    <property type="entry name" value="Polysacc_deac_1"/>
    <property type="match status" value="1"/>
</dbReference>
<dbReference type="SUPFAM" id="SSF88713">
    <property type="entry name" value="Glycoside hydrolase/deacetylase"/>
    <property type="match status" value="1"/>
</dbReference>
<keyword evidence="6" id="KW-1185">Reference proteome</keyword>
<dbReference type="HOGENOM" id="CLU_037608_2_1_11"/>
<feature type="region of interest" description="Disordered" evidence="3">
    <location>
        <begin position="34"/>
        <end position="66"/>
    </location>
</feature>
<dbReference type="InterPro" id="IPR050248">
    <property type="entry name" value="Polysacc_deacetylase_ArnD"/>
</dbReference>
<proteinExistence type="predicted"/>
<dbReference type="GO" id="GO:0046872">
    <property type="term" value="F:metal ion binding"/>
    <property type="evidence" value="ECO:0007669"/>
    <property type="project" value="UniProtKB-KW"/>
</dbReference>
<sequence length="537" mass="56127">MSKQSRLAMAPDHPLITVVVALAVLAGMVLLATRSSGEPEPGPRTHGAPVSESEPSPPASGEPDGLTEVDAAAVAGLEEAELPYDGEISVAVTYPVIPNAEPLADFLERELTDEVHAFEAANPGAVSFEAGWNLTAARDGLLGVRVTRVETDSEGSREGYTTYWYDTETAAHHPSAALVGGQEQLEELNGLVRGAVGSGEGGEGPADPGVVHPISSLYDSVGFNPDGDLVVEFDAGQVAPAEEGRTRAVVAAGEAEGLLSELGLRVRDAATVGVEDFSIAAPPQADKDGQEEGAVPGQVPAVDPEVDCSDPETKCVALTYDDGPGGRTPELLDALAEYDARATFFVTGNPVMEHPHTVRRAYAEGHEIANHTLNHPDLAGLGAGGVRADLDVVQALVYRETGYTMNLMRPPYGSTDEGVASVTADMGLAQILWSVDTLDWKDRKASVIHDRVLEGASDGAIILMHDIHGTTVDASRTAIRELDEQGYTMVTVSQLLGTTTPGQSYMDGVPDAPEEDADPSEEAGEPAEGAEEASEEA</sequence>
<feature type="compositionally biased region" description="Acidic residues" evidence="3">
    <location>
        <begin position="512"/>
        <end position="537"/>
    </location>
</feature>
<feature type="domain" description="NodB homology" evidence="4">
    <location>
        <begin position="314"/>
        <end position="490"/>
    </location>
</feature>